<dbReference type="Pfam" id="PF17996">
    <property type="entry name" value="CE2_N"/>
    <property type="match status" value="1"/>
</dbReference>
<dbReference type="RefSeq" id="WP_161050199.1">
    <property type="nucleotide sequence ID" value="NZ_WWCR01000010.1"/>
</dbReference>
<dbReference type="NCBIfam" id="NF042969">
    <property type="entry name" value="AcxyGlmanDactase"/>
    <property type="match status" value="1"/>
</dbReference>
<dbReference type="PANTHER" id="PTHR37834">
    <property type="entry name" value="GDSL-LIKE LIPASE/ACYLHYDROLASE DOMAIN PROTEIN (AFU_ORTHOLOGUE AFUA_2G00620)"/>
    <property type="match status" value="1"/>
</dbReference>
<dbReference type="SUPFAM" id="SSF52266">
    <property type="entry name" value="SGNH hydrolase"/>
    <property type="match status" value="1"/>
</dbReference>
<feature type="signal peptide" evidence="1">
    <location>
        <begin position="1"/>
        <end position="19"/>
    </location>
</feature>
<evidence type="ECO:0000259" key="3">
    <source>
        <dbReference type="Pfam" id="PF17996"/>
    </source>
</evidence>
<feature type="domain" description="Carbohydrate esterase 2 N-terminal" evidence="3">
    <location>
        <begin position="32"/>
        <end position="135"/>
    </location>
</feature>
<name>A0A7X4KGW7_9BURK</name>
<organism evidence="4 5">
    <name type="scientific">Duganella margarita</name>
    <dbReference type="NCBI Taxonomy" id="2692170"/>
    <lineage>
        <taxon>Bacteria</taxon>
        <taxon>Pseudomonadati</taxon>
        <taxon>Pseudomonadota</taxon>
        <taxon>Betaproteobacteria</taxon>
        <taxon>Burkholderiales</taxon>
        <taxon>Oxalobacteraceae</taxon>
        <taxon>Telluria group</taxon>
        <taxon>Duganella</taxon>
    </lineage>
</organism>
<gene>
    <name evidence="4" type="ORF">GTP56_11555</name>
</gene>
<dbReference type="InterPro" id="IPR040794">
    <property type="entry name" value="CE2_N"/>
</dbReference>
<evidence type="ECO:0000313" key="4">
    <source>
        <dbReference type="EMBL" id="MYM72835.1"/>
    </source>
</evidence>
<dbReference type="InterPro" id="IPR052762">
    <property type="entry name" value="PCW_deacetylase/CE"/>
</dbReference>
<dbReference type="Gene3D" id="3.40.50.1110">
    <property type="entry name" value="SGNH hydrolase"/>
    <property type="match status" value="1"/>
</dbReference>
<dbReference type="Proteomes" id="UP000469734">
    <property type="component" value="Unassembled WGS sequence"/>
</dbReference>
<dbReference type="InterPro" id="IPR036514">
    <property type="entry name" value="SGNH_hydro_sf"/>
</dbReference>
<comment type="caution">
    <text evidence="4">The sequence shown here is derived from an EMBL/GenBank/DDBJ whole genome shotgun (WGS) entry which is preliminary data.</text>
</comment>
<dbReference type="Gene3D" id="2.60.120.260">
    <property type="entry name" value="Galactose-binding domain-like"/>
    <property type="match status" value="1"/>
</dbReference>
<evidence type="ECO:0000259" key="2">
    <source>
        <dbReference type="Pfam" id="PF13472"/>
    </source>
</evidence>
<reference evidence="4 5" key="1">
    <citation type="submission" date="2019-12" db="EMBL/GenBank/DDBJ databases">
        <title>Novel species isolated from a subtropical stream in China.</title>
        <authorList>
            <person name="Lu H."/>
        </authorList>
    </citation>
    <scope>NUCLEOTIDE SEQUENCE [LARGE SCALE GENOMIC DNA]</scope>
    <source>
        <strain evidence="4 5">FT134W</strain>
    </source>
</reference>
<dbReference type="InterPro" id="IPR013830">
    <property type="entry name" value="SGNH_hydro"/>
</dbReference>
<dbReference type="AlphaFoldDB" id="A0A7X4KGW7"/>
<dbReference type="PANTHER" id="PTHR37834:SF2">
    <property type="entry name" value="ESTERASE, SGNH HYDROLASE-TYPE"/>
    <property type="match status" value="1"/>
</dbReference>
<dbReference type="EMBL" id="WWCR01000010">
    <property type="protein sequence ID" value="MYM72835.1"/>
    <property type="molecule type" value="Genomic_DNA"/>
</dbReference>
<dbReference type="GO" id="GO:0016788">
    <property type="term" value="F:hydrolase activity, acting on ester bonds"/>
    <property type="evidence" value="ECO:0007669"/>
    <property type="project" value="UniProtKB-ARBA"/>
</dbReference>
<dbReference type="Pfam" id="PF13472">
    <property type="entry name" value="Lipase_GDSL_2"/>
    <property type="match status" value="1"/>
</dbReference>
<proteinExistence type="predicted"/>
<keyword evidence="1" id="KW-0732">Signal</keyword>
<protein>
    <submittedName>
        <fullName evidence="4">Xylan esterase</fullName>
    </submittedName>
</protein>
<dbReference type="InterPro" id="IPR050040">
    <property type="entry name" value="CE2A"/>
</dbReference>
<feature type="chain" id="PRO_5030709947" evidence="1">
    <location>
        <begin position="20"/>
        <end position="346"/>
    </location>
</feature>
<dbReference type="GO" id="GO:2000884">
    <property type="term" value="P:glucomannan catabolic process"/>
    <property type="evidence" value="ECO:0007669"/>
    <property type="project" value="InterPro"/>
</dbReference>
<dbReference type="GO" id="GO:0045493">
    <property type="term" value="P:xylan catabolic process"/>
    <property type="evidence" value="ECO:0007669"/>
    <property type="project" value="InterPro"/>
</dbReference>
<feature type="domain" description="SGNH hydrolase-type esterase" evidence="2">
    <location>
        <begin position="144"/>
        <end position="282"/>
    </location>
</feature>
<sequence>MRLRAMALLLAAVAAGVSAAPIAASDAHVARMGRAQVAGDGGVRFSYPGVSFYLNFNGTRLSGVTQASGKDSYVDVLIDGVPRKLRLEAGRHTTVLAEGLKPGLHAAEIVNRSETWQGTAALLSFDTDGGWRAAPALPGRKLMVLGDSVTCGASMDRVAGEKADASWANPRASYGMLLARRLDAQVQLVCYGGRGLIRTWEGKTNELNLADYYGMALPTQPDSVPWDQRDYRPDAIIVAIGTNDMTTGIPDRDEYVGAYLSLVRRLLQDHPQAQIMLTEGAILHSEKQVALHSYIADTVRIVADPRVRAIASTHYPGDAIDAHPTREQHASMADDLLPQVRAVMHW</sequence>
<evidence type="ECO:0000313" key="5">
    <source>
        <dbReference type="Proteomes" id="UP000469734"/>
    </source>
</evidence>
<evidence type="ECO:0000256" key="1">
    <source>
        <dbReference type="SAM" id="SignalP"/>
    </source>
</evidence>
<accession>A0A7X4KGW7</accession>